<sequence>MSKPLKTTNKRIIKMLEKMRERQAQSKDKAKAKK</sequence>
<dbReference type="Proteomes" id="UP000254841">
    <property type="component" value="Unassembled WGS sequence"/>
</dbReference>
<reference evidence="1 3" key="1">
    <citation type="submission" date="2018-06" db="EMBL/GenBank/DDBJ databases">
        <authorList>
            <consortium name="Pathogen Informatics"/>
            <person name="Doyle S."/>
        </authorList>
    </citation>
    <scope>NUCLEOTIDE SEQUENCE [LARGE SCALE GENOMIC DNA]</scope>
    <source>
        <strain evidence="1 3">NCTC12410</strain>
    </source>
</reference>
<proteinExistence type="predicted"/>
<name>A0A377J189_9HELI</name>
<evidence type="ECO:0000313" key="2">
    <source>
        <dbReference type="EMBL" id="STP06459.1"/>
    </source>
</evidence>
<organism evidence="1 3">
    <name type="scientific">Helicobacter canis</name>
    <dbReference type="NCBI Taxonomy" id="29419"/>
    <lineage>
        <taxon>Bacteria</taxon>
        <taxon>Pseudomonadati</taxon>
        <taxon>Campylobacterota</taxon>
        <taxon>Epsilonproteobacteria</taxon>
        <taxon>Campylobacterales</taxon>
        <taxon>Helicobacteraceae</taxon>
        <taxon>Helicobacter</taxon>
    </lineage>
</organism>
<evidence type="ECO:0000313" key="3">
    <source>
        <dbReference type="Proteomes" id="UP000254841"/>
    </source>
</evidence>
<dbReference type="EMBL" id="UGHV01000001">
    <property type="protein sequence ID" value="STO96230.1"/>
    <property type="molecule type" value="Genomic_DNA"/>
</dbReference>
<evidence type="ECO:0000313" key="1">
    <source>
        <dbReference type="EMBL" id="STO96230.1"/>
    </source>
</evidence>
<dbReference type="AlphaFoldDB" id="A0A377J189"/>
<gene>
    <name evidence="1" type="ORF">NCTC12410_00039</name>
    <name evidence="2" type="ORF">NCTC12410_01998</name>
</gene>
<protein>
    <submittedName>
        <fullName evidence="1">Uncharacterized protein</fullName>
    </submittedName>
</protein>
<dbReference type="EMBL" id="UGHV01000003">
    <property type="protein sequence ID" value="STP06459.1"/>
    <property type="molecule type" value="Genomic_DNA"/>
</dbReference>
<accession>A0A377J189</accession>